<dbReference type="RefSeq" id="WP_311701109.1">
    <property type="nucleotide sequence ID" value="NZ_JAVREY010000122.1"/>
</dbReference>
<protein>
    <submittedName>
        <fullName evidence="2">Uncharacterized protein</fullName>
    </submittedName>
</protein>
<gene>
    <name evidence="2" type="ORF">RM764_43275</name>
</gene>
<feature type="region of interest" description="Disordered" evidence="1">
    <location>
        <begin position="25"/>
        <end position="47"/>
    </location>
</feature>
<comment type="caution">
    <text evidence="2">The sequence shown here is derived from an EMBL/GenBank/DDBJ whole genome shotgun (WGS) entry which is preliminary data.</text>
</comment>
<evidence type="ECO:0000313" key="2">
    <source>
        <dbReference type="EMBL" id="MDT0469684.1"/>
    </source>
</evidence>
<dbReference type="EMBL" id="JAVREY010000122">
    <property type="protein sequence ID" value="MDT0469684.1"/>
    <property type="molecule type" value="Genomic_DNA"/>
</dbReference>
<evidence type="ECO:0000256" key="1">
    <source>
        <dbReference type="SAM" id="MobiDB-lite"/>
    </source>
</evidence>
<evidence type="ECO:0000313" key="3">
    <source>
        <dbReference type="Proteomes" id="UP001183809"/>
    </source>
</evidence>
<accession>A0ABU2U8W7</accession>
<dbReference type="Proteomes" id="UP001183809">
    <property type="component" value="Unassembled WGS sequence"/>
</dbReference>
<organism evidence="2 3">
    <name type="scientific">Streptomyces gibsoniae</name>
    <dbReference type="NCBI Taxonomy" id="3075529"/>
    <lineage>
        <taxon>Bacteria</taxon>
        <taxon>Bacillati</taxon>
        <taxon>Actinomycetota</taxon>
        <taxon>Actinomycetes</taxon>
        <taxon>Kitasatosporales</taxon>
        <taxon>Streptomycetaceae</taxon>
        <taxon>Streptomyces</taxon>
    </lineage>
</organism>
<feature type="compositionally biased region" description="Basic and acidic residues" evidence="1">
    <location>
        <begin position="27"/>
        <end position="37"/>
    </location>
</feature>
<proteinExistence type="predicted"/>
<name>A0ABU2U8W7_9ACTN</name>
<reference evidence="3" key="1">
    <citation type="submission" date="2023-07" db="EMBL/GenBank/DDBJ databases">
        <title>30 novel species of actinomycetes from the DSMZ collection.</title>
        <authorList>
            <person name="Nouioui I."/>
        </authorList>
    </citation>
    <scope>NUCLEOTIDE SEQUENCE [LARGE SCALE GENOMIC DNA]</scope>
    <source>
        <strain evidence="3">DSM 41699</strain>
    </source>
</reference>
<keyword evidence="3" id="KW-1185">Reference proteome</keyword>
<sequence>MTHRTAPPGAMGLLQTERNRLSAQLAADDHGKTKEPLPQRPRGPHPYRVARHYASARVRRELLADYQDGSSAVARLASWIGAAA</sequence>